<keyword evidence="2" id="KW-1185">Reference proteome</keyword>
<accession>A0ABR4EW00</accession>
<evidence type="ECO:0000313" key="1">
    <source>
        <dbReference type="EMBL" id="KAL2286622.1"/>
    </source>
</evidence>
<name>A0ABR4EW00_9PEZI</name>
<organism evidence="1 2">
    <name type="scientific">Diaporthe vaccinii</name>
    <dbReference type="NCBI Taxonomy" id="105482"/>
    <lineage>
        <taxon>Eukaryota</taxon>
        <taxon>Fungi</taxon>
        <taxon>Dikarya</taxon>
        <taxon>Ascomycota</taxon>
        <taxon>Pezizomycotina</taxon>
        <taxon>Sordariomycetes</taxon>
        <taxon>Sordariomycetidae</taxon>
        <taxon>Diaporthales</taxon>
        <taxon>Diaporthaceae</taxon>
        <taxon>Diaporthe</taxon>
        <taxon>Diaporthe eres species complex</taxon>
    </lineage>
</organism>
<dbReference type="Proteomes" id="UP001600888">
    <property type="component" value="Unassembled WGS sequence"/>
</dbReference>
<reference evidence="1 2" key="1">
    <citation type="submission" date="2024-03" db="EMBL/GenBank/DDBJ databases">
        <title>A high-quality draft genome sequence of Diaporthe vaccinii, a causative agent of upright dieback and viscid rot disease in cranberry plants.</title>
        <authorList>
            <person name="Sarrasin M."/>
            <person name="Lang B.F."/>
            <person name="Burger G."/>
        </authorList>
    </citation>
    <scope>NUCLEOTIDE SEQUENCE [LARGE SCALE GENOMIC DNA]</scope>
    <source>
        <strain evidence="1 2">IS7</strain>
    </source>
</reference>
<gene>
    <name evidence="1" type="ORF">FJTKL_06623</name>
</gene>
<evidence type="ECO:0000313" key="2">
    <source>
        <dbReference type="Proteomes" id="UP001600888"/>
    </source>
</evidence>
<comment type="caution">
    <text evidence="1">The sequence shown here is derived from an EMBL/GenBank/DDBJ whole genome shotgun (WGS) entry which is preliminary data.</text>
</comment>
<dbReference type="EMBL" id="JBAWTH010000023">
    <property type="protein sequence ID" value="KAL2286622.1"/>
    <property type="molecule type" value="Genomic_DNA"/>
</dbReference>
<protein>
    <submittedName>
        <fullName evidence="1">Uncharacterized protein</fullName>
    </submittedName>
</protein>
<sequence>MQTLGSNRSFAIAVCDSGEVIFCLNTSASHIPSRKSNVTEFESIVRVRYQDHQPSEPQKTNSKRQRVICRKCRMLLRRNGSKQYLLHSTPLLP</sequence>
<proteinExistence type="predicted"/>